<proteinExistence type="predicted"/>
<evidence type="ECO:0000313" key="3">
    <source>
        <dbReference type="EMBL" id="RYU41902.1"/>
    </source>
</evidence>
<evidence type="ECO:0000313" key="4">
    <source>
        <dbReference type="Proteomes" id="UP000293465"/>
    </source>
</evidence>
<dbReference type="GeneID" id="56277078"/>
<name>A0A4Q5KAR6_9GAMM</name>
<reference evidence="3 4" key="1">
    <citation type="submission" date="2019-02" db="EMBL/GenBank/DDBJ databases">
        <title>Genome sequences of Aliivibrio finisterrensis strains from farmed Atlantic salmon.</title>
        <authorList>
            <person name="Bowman J.P."/>
        </authorList>
    </citation>
    <scope>NUCLEOTIDE SEQUENCE [LARGE SCALE GENOMIC DNA]</scope>
    <source>
        <strain evidence="3 4">A32</strain>
    </source>
</reference>
<evidence type="ECO:0000256" key="1">
    <source>
        <dbReference type="SAM" id="MobiDB-lite"/>
    </source>
</evidence>
<dbReference type="InterPro" id="IPR006528">
    <property type="entry name" value="Phage_head_morphogenesis_dom"/>
</dbReference>
<sequence>MYSLKDIAALEKENLTKLKRLEDKALFFTSSELSKAIKAAFKSDSSTLKNSYTTIFSETYAASMMVSWLLGQYHVLKIVDEDIELSNAPIYLAVEPIPFQEAIDSLKAMIPTDSWEYRQTEAAVKLRAFTISNVSGNEAINRVKTLYTEALESGASKSETLQKLDGFMEQAGIGEANPYWLELHYRNNMMTAYNSGRWTQVANNDLVQYLVYSSVMDSGTTELCRHLDDVAKPKNDAFWETYYPPNHHKCRGTVSPMSEKQYKALPSSAHKKSDSVSKSQIARDDTMSKEHQFKSSPVVALKSIPRSLMKEAKEFELVKDILEQSSKQSRKELTEQIVKATKRSIPSKVLKEAVDNTPELNPFYEMMSERLVADSDEVLFGFTELNTTSGDFVPSLQYILHLDDELTAMAHVAAFDSEEAYRIDVISKADLNTEEYIAMEK</sequence>
<dbReference type="OrthoDB" id="9813502at2"/>
<dbReference type="Pfam" id="PF04233">
    <property type="entry name" value="Phage_Mu_F"/>
    <property type="match status" value="1"/>
</dbReference>
<feature type="region of interest" description="Disordered" evidence="1">
    <location>
        <begin position="266"/>
        <end position="289"/>
    </location>
</feature>
<dbReference type="Proteomes" id="UP000293465">
    <property type="component" value="Unassembled WGS sequence"/>
</dbReference>
<organism evidence="3 4">
    <name type="scientific">Aliivibrio finisterrensis</name>
    <dbReference type="NCBI Taxonomy" id="511998"/>
    <lineage>
        <taxon>Bacteria</taxon>
        <taxon>Pseudomonadati</taxon>
        <taxon>Pseudomonadota</taxon>
        <taxon>Gammaproteobacteria</taxon>
        <taxon>Vibrionales</taxon>
        <taxon>Vibrionaceae</taxon>
        <taxon>Aliivibrio</taxon>
    </lineage>
</organism>
<feature type="domain" description="Phage head morphogenesis" evidence="2">
    <location>
        <begin position="142"/>
        <end position="254"/>
    </location>
</feature>
<gene>
    <name evidence="3" type="ORF">ERW49_18620</name>
</gene>
<feature type="compositionally biased region" description="Basic and acidic residues" evidence="1">
    <location>
        <begin position="271"/>
        <end position="289"/>
    </location>
</feature>
<protein>
    <submittedName>
        <fullName evidence="3">Phage head morphogenesis protein</fullName>
    </submittedName>
</protein>
<evidence type="ECO:0000259" key="2">
    <source>
        <dbReference type="Pfam" id="PF04233"/>
    </source>
</evidence>
<dbReference type="RefSeq" id="WP_130088357.1">
    <property type="nucleotide sequence ID" value="NZ_SEZJ01000028.1"/>
</dbReference>
<dbReference type="NCBIfam" id="TIGR01641">
    <property type="entry name" value="phageSPP1_gp7"/>
    <property type="match status" value="1"/>
</dbReference>
<dbReference type="EMBL" id="SEZJ01000028">
    <property type="protein sequence ID" value="RYU41902.1"/>
    <property type="molecule type" value="Genomic_DNA"/>
</dbReference>
<accession>A0A4Q5KAR6</accession>
<comment type="caution">
    <text evidence="3">The sequence shown here is derived from an EMBL/GenBank/DDBJ whole genome shotgun (WGS) entry which is preliminary data.</text>
</comment>
<dbReference type="AlphaFoldDB" id="A0A4Q5KAR6"/>